<keyword evidence="1" id="KW-0539">Nucleus</keyword>
<comment type="similarity">
    <text evidence="1">Belongs to the COE family.</text>
</comment>
<dbReference type="GO" id="GO:0005634">
    <property type="term" value="C:nucleus"/>
    <property type="evidence" value="ECO:0007669"/>
    <property type="project" value="UniProtKB-SubCell"/>
</dbReference>
<dbReference type="GO" id="GO:0003677">
    <property type="term" value="F:DNA binding"/>
    <property type="evidence" value="ECO:0007669"/>
    <property type="project" value="UniProtKB-KW"/>
</dbReference>
<evidence type="ECO:0000313" key="5">
    <source>
        <dbReference type="Proteomes" id="UP000694556"/>
    </source>
</evidence>
<feature type="compositionally biased region" description="Basic and acidic residues" evidence="2">
    <location>
        <begin position="455"/>
        <end position="467"/>
    </location>
</feature>
<proteinExistence type="inferred from homology"/>
<dbReference type="Gene3D" id="2.60.40.3180">
    <property type="entry name" value="Transcription factor COE1, DNA-binding domain"/>
    <property type="match status" value="1"/>
</dbReference>
<feature type="compositionally biased region" description="Low complexity" evidence="2">
    <location>
        <begin position="503"/>
        <end position="514"/>
    </location>
</feature>
<feature type="compositionally biased region" description="Pro residues" evidence="2">
    <location>
        <begin position="238"/>
        <end position="252"/>
    </location>
</feature>
<feature type="compositionally biased region" description="Polar residues" evidence="2">
    <location>
        <begin position="328"/>
        <end position="337"/>
    </location>
</feature>
<feature type="compositionally biased region" description="Pro residues" evidence="2">
    <location>
        <begin position="202"/>
        <end position="218"/>
    </location>
</feature>
<feature type="compositionally biased region" description="Basic residues" evidence="2">
    <location>
        <begin position="96"/>
        <end position="105"/>
    </location>
</feature>
<feature type="compositionally biased region" description="Gly residues" evidence="2">
    <location>
        <begin position="253"/>
        <end position="262"/>
    </location>
</feature>
<evidence type="ECO:0000313" key="4">
    <source>
        <dbReference type="Ensembl" id="ENSCMMP00000009860.1"/>
    </source>
</evidence>
<dbReference type="GO" id="GO:0008270">
    <property type="term" value="F:zinc ion binding"/>
    <property type="evidence" value="ECO:0007669"/>
    <property type="project" value="UniProtKB-KW"/>
</dbReference>
<sequence length="514" mass="52606">MRRFQVVVSTTVNVDGHVLAVSDNMFVHNNSKHGRRARRLDPSEGGAAEAGGRPGGGSLRDAAQQPGHHPEARGGHRRGAVQRPPRPRAALLARQPRPRRRHGRQLLRQPAGRQHRRLGAGPRARWAGGWRGWGGRGGAVGAAGRGPARCHLGSRPQATPGTRAAPRRAATCPAPRRSRAATAAPPASTATRAAAWPAWGCPAPPASSTAPPPTPPTPVSLHRGPCRRLCPGCGHPPQRQPRPHPCPLPLGPPGGAGAGAGGPERLPPAVMPASPPLGASSITLPSGTATSAPAGGFSFSPVNMISAVKQKSAFAPVVRPQTSPPPACSSTSGSSLQGEPGREGAAPIPVPVPVPVPIPVPSRLTLSVPAAQTRLLRTRTSSTPLRGRSRDWPIPKHSRCLVLHAGPHPHLMGSGPWRAGVLVPPPPALPTPPLPLQPCPGSSCCPQEPGQPRAADGDGTERSRERGGAGPSDPCSGLGGLQGQDPLPRLPAGPGAQPLLQRGAPGAAGCPWPA</sequence>
<dbReference type="PANTHER" id="PTHR10747">
    <property type="entry name" value="TRANSCRIPTION FACTOR COE FAMILY MEMBER"/>
    <property type="match status" value="1"/>
</dbReference>
<evidence type="ECO:0000256" key="2">
    <source>
        <dbReference type="SAM" id="MobiDB-lite"/>
    </source>
</evidence>
<name>A0A8C3BRX0_CAIMO</name>
<dbReference type="FunFam" id="2.60.40.3180:FF:000006">
    <property type="entry name" value="transcription factor COE1 isoform X1"/>
    <property type="match status" value="1"/>
</dbReference>
<keyword evidence="5" id="KW-1185">Reference proteome</keyword>
<keyword evidence="1" id="KW-0863">Zinc-finger</keyword>
<organism evidence="4 5">
    <name type="scientific">Cairina moschata</name>
    <name type="common">Muscovy duck</name>
    <dbReference type="NCBI Taxonomy" id="8855"/>
    <lineage>
        <taxon>Eukaryota</taxon>
        <taxon>Metazoa</taxon>
        <taxon>Chordata</taxon>
        <taxon>Craniata</taxon>
        <taxon>Vertebrata</taxon>
        <taxon>Euteleostomi</taxon>
        <taxon>Archelosauria</taxon>
        <taxon>Archosauria</taxon>
        <taxon>Dinosauria</taxon>
        <taxon>Saurischia</taxon>
        <taxon>Theropoda</taxon>
        <taxon>Coelurosauria</taxon>
        <taxon>Aves</taxon>
        <taxon>Neognathae</taxon>
        <taxon>Galloanserae</taxon>
        <taxon>Anseriformes</taxon>
        <taxon>Anatidae</taxon>
        <taxon>Anatinae</taxon>
        <taxon>Cairina</taxon>
    </lineage>
</organism>
<comment type="subcellular location">
    <subcellularLocation>
        <location evidence="1">Nucleus</location>
    </subcellularLocation>
</comment>
<keyword evidence="1" id="KW-0862">Zinc</keyword>
<feature type="compositionally biased region" description="Low complexity" evidence="2">
    <location>
        <begin position="158"/>
        <end position="201"/>
    </location>
</feature>
<feature type="domain" description="Transcription factor COE DNA-binding" evidence="3">
    <location>
        <begin position="1"/>
        <end position="40"/>
    </location>
</feature>
<reference evidence="4" key="2">
    <citation type="submission" date="2025-09" db="UniProtKB">
        <authorList>
            <consortium name="Ensembl"/>
        </authorList>
    </citation>
    <scope>IDENTIFICATION</scope>
</reference>
<feature type="region of interest" description="Disordered" evidence="2">
    <location>
        <begin position="428"/>
        <end position="514"/>
    </location>
</feature>
<keyword evidence="1" id="KW-0479">Metal-binding</keyword>
<feature type="compositionally biased region" description="Low complexity" evidence="2">
    <location>
        <begin position="119"/>
        <end position="128"/>
    </location>
</feature>
<dbReference type="Ensembl" id="ENSCMMT00000010869.1">
    <property type="protein sequence ID" value="ENSCMMP00000009860.1"/>
    <property type="gene ID" value="ENSCMMG00000006258.1"/>
</dbReference>
<dbReference type="GO" id="GO:0006355">
    <property type="term" value="P:regulation of DNA-templated transcription"/>
    <property type="evidence" value="ECO:0007669"/>
    <property type="project" value="InterPro"/>
</dbReference>
<evidence type="ECO:0000256" key="1">
    <source>
        <dbReference type="RuleBase" id="RU004489"/>
    </source>
</evidence>
<dbReference type="InterPro" id="IPR032200">
    <property type="entry name" value="COE_DBD"/>
</dbReference>
<dbReference type="InterPro" id="IPR003523">
    <property type="entry name" value="Transcription_factor_COE"/>
</dbReference>
<dbReference type="Pfam" id="PF16422">
    <property type="entry name" value="COE1_DBD"/>
    <property type="match status" value="1"/>
</dbReference>
<feature type="compositionally biased region" description="Gly residues" evidence="2">
    <location>
        <begin position="129"/>
        <end position="144"/>
    </location>
</feature>
<feature type="compositionally biased region" description="Gly residues" evidence="2">
    <location>
        <begin position="48"/>
        <end position="58"/>
    </location>
</feature>
<feature type="region of interest" description="Disordered" evidence="2">
    <location>
        <begin position="317"/>
        <end position="347"/>
    </location>
</feature>
<keyword evidence="1" id="KW-0217">Developmental protein</keyword>
<dbReference type="AlphaFoldDB" id="A0A8C3BRX0"/>
<keyword evidence="1" id="KW-0804">Transcription</keyword>
<dbReference type="InterPro" id="IPR038173">
    <property type="entry name" value="COE_DBD_sf"/>
</dbReference>
<protein>
    <recommendedName>
        <fullName evidence="3">Transcription factor COE DNA-binding domain-containing protein</fullName>
    </recommendedName>
</protein>
<feature type="compositionally biased region" description="Pro residues" evidence="2">
    <location>
        <begin position="428"/>
        <end position="438"/>
    </location>
</feature>
<dbReference type="Proteomes" id="UP000694556">
    <property type="component" value="Unassembled WGS sequence"/>
</dbReference>
<reference evidence="4" key="1">
    <citation type="submission" date="2025-08" db="UniProtKB">
        <authorList>
            <consortium name="Ensembl"/>
        </authorList>
    </citation>
    <scope>IDENTIFICATION</scope>
</reference>
<feature type="region of interest" description="Disordered" evidence="2">
    <location>
        <begin position="30"/>
        <end position="221"/>
    </location>
</feature>
<accession>A0A8C3BRX0</accession>
<keyword evidence="1" id="KW-0805">Transcription regulation</keyword>
<evidence type="ECO:0000259" key="3">
    <source>
        <dbReference type="Pfam" id="PF16422"/>
    </source>
</evidence>
<keyword evidence="1" id="KW-0238">DNA-binding</keyword>
<feature type="region of interest" description="Disordered" evidence="2">
    <location>
        <begin position="235"/>
        <end position="268"/>
    </location>
</feature>